<feature type="domain" description="EGF-like" evidence="4">
    <location>
        <begin position="1341"/>
        <end position="1370"/>
    </location>
</feature>
<dbReference type="PANTHER" id="PTHR24043:SF8">
    <property type="entry name" value="EGF-LIKE DOMAIN-CONTAINING PROTEIN"/>
    <property type="match status" value="1"/>
</dbReference>
<feature type="domain" description="EGF-like" evidence="4">
    <location>
        <begin position="1372"/>
        <end position="1401"/>
    </location>
</feature>
<feature type="domain" description="EGF-like" evidence="4">
    <location>
        <begin position="920"/>
        <end position="948"/>
    </location>
</feature>
<feature type="domain" description="EGF-like" evidence="4">
    <location>
        <begin position="69"/>
        <end position="97"/>
    </location>
</feature>
<feature type="domain" description="EGF-like" evidence="4">
    <location>
        <begin position="1466"/>
        <end position="1495"/>
    </location>
</feature>
<dbReference type="GO" id="GO:0005044">
    <property type="term" value="F:scavenger receptor activity"/>
    <property type="evidence" value="ECO:0007669"/>
    <property type="project" value="InterPro"/>
</dbReference>
<accession>A0A8W8LIF3</accession>
<dbReference type="InterPro" id="IPR006212">
    <property type="entry name" value="Furin_repeat"/>
</dbReference>
<feature type="domain" description="EGF-like" evidence="4">
    <location>
        <begin position="332"/>
        <end position="385"/>
    </location>
</feature>
<organism evidence="5 6">
    <name type="scientific">Magallana gigas</name>
    <name type="common">Pacific oyster</name>
    <name type="synonym">Crassostrea gigas</name>
    <dbReference type="NCBI Taxonomy" id="29159"/>
    <lineage>
        <taxon>Eukaryota</taxon>
        <taxon>Metazoa</taxon>
        <taxon>Spiralia</taxon>
        <taxon>Lophotrochozoa</taxon>
        <taxon>Mollusca</taxon>
        <taxon>Bivalvia</taxon>
        <taxon>Autobranchia</taxon>
        <taxon>Pteriomorphia</taxon>
        <taxon>Ostreida</taxon>
        <taxon>Ostreoidea</taxon>
        <taxon>Ostreidae</taxon>
        <taxon>Magallana</taxon>
    </lineage>
</organism>
<dbReference type="SMART" id="SM00261">
    <property type="entry name" value="FU"/>
    <property type="match status" value="9"/>
</dbReference>
<feature type="domain" description="EGF-like" evidence="4">
    <location>
        <begin position="530"/>
        <end position="563"/>
    </location>
</feature>
<keyword evidence="2" id="KW-0472">Membrane</keyword>
<feature type="domain" description="EGF-like" evidence="4">
    <location>
        <begin position="1152"/>
        <end position="1185"/>
    </location>
</feature>
<dbReference type="InterPro" id="IPR042635">
    <property type="entry name" value="MEGF10/SREC1/2-like"/>
</dbReference>
<feature type="domain" description="EGF-like" evidence="4">
    <location>
        <begin position="738"/>
        <end position="767"/>
    </location>
</feature>
<evidence type="ECO:0000256" key="2">
    <source>
        <dbReference type="SAM" id="Phobius"/>
    </source>
</evidence>
<keyword evidence="3" id="KW-0732">Signal</keyword>
<dbReference type="SUPFAM" id="SSF57184">
    <property type="entry name" value="Growth factor receptor domain"/>
    <property type="match status" value="3"/>
</dbReference>
<evidence type="ECO:0000259" key="4">
    <source>
        <dbReference type="SMART" id="SM00181"/>
    </source>
</evidence>
<feature type="domain" description="EGF-like" evidence="4">
    <location>
        <begin position="1011"/>
        <end position="1045"/>
    </location>
</feature>
<proteinExistence type="predicted"/>
<dbReference type="Gene3D" id="2.170.300.10">
    <property type="entry name" value="Tie2 ligand-binding domain superfamily"/>
    <property type="match status" value="1"/>
</dbReference>
<feature type="domain" description="EGF-like" evidence="4">
    <location>
        <begin position="124"/>
        <end position="156"/>
    </location>
</feature>
<sequence length="1763" mass="192517">MTGQVLITALIVSLATLVSVVDGQFSTGHSHHGRGDVRCMYCTPGTCDNVTNTCTSCLDGFYGDMCKQTCPNTCMSCDKVSGNCLKCMNGFFGDGCNKECRQCDTCDKVTGACTSCWSNNWGENCQNTCEETCQRCNVATGECQYCATGFYGEGCNLMCDYCRQGMCDRDLGKCSYGCNDGRYGEKCELSCPQKCRVCNQNDGRCMMCEPPLWGEYCDSRCPVNCDFCNITTGECLECNPGFYGEKCALNCHNCIDGYCEKDTGYCQGACLDGWFGAKCDKKCMKHCRRCAEENKCMLCEKGLAGENCDVQCPTRCPTCANDILTGNIMCLECGGDFKIPEKNCSCTNTKCTKITEIRGKGFACERCAEGWYLRDGTCCPCHHCAGGNQFCEKNGNCKNGCEPKYFPATEGCDQYCDIPHCTWCESFYGHGKICKGCDEGYFLERHGCTPCSSFCKGSSMRCNQMTGVCLDGCKSGGYGEKCDSSCPDKHCPHLVCDIKNCDVCEKSMSSAAKCRKCRDRYYESNGKCLACSPNCEGTKGLCDSITGKCLEGCKTGWTGDKCNVENVIRIEPSVKICRGNCLSCDSNTGECAACVAGSWGSRCNKICPENCRTCDHKTGKCVVFCSKNCKRVGNELLPCDSITGECLYGCVEGWMGETCRYKCPDNGKCTITRKPVFETGITKPCHRSERNLKMTSVSCVQFLTLLVICSTLCVYVAGQDFFSTDFSRKKGPTFVTMHCLYCEPKTCDNTTGDCGKCLTGFYGQKCEHTCPNTCSTCEKSNGRCLSCIDGWFGENCNFECVHCYSCQKESGACLTCQPNYWGPMCQNECEYNCHVCSIENGQCIHCAQGYFGENCARQCGHCRRGFCDQATGTCQFGCNDGFYGESCEKPCPQNCMVCNQTDGECLMCREMMWGSQCDYSCPPHCAFCHVSTGKCLECVEGFHGENCEDPCGHCVGGMCTKDTGYCDYGCEDGWFGGSCNLQCFQNCSKCSSKDECLMCKSGLAGSRCDMKCPEICSSCSQDMISDEIVCSECAAGYSQPQKNCSCTMSKCTNVEETLGFRVCEKCEANTGWYLSQGSCCPCKHCAGGNQFCSSNGTCLNGCEPHYYPKEQGCDVFCDIDHCVWCEPFFGYGKVCVGCESGYYLDTDGQCNSCSEHCKGGSTKCHPTTGVCIDECEDGWFGDKCDTTCHEKYCAVCDDIEKTCHQCREGFYGEHCTKNCLKNCTKCSKETGSCLECVRGRYAEDCSKMCLNCLKDDCQVTGECLFGCKEGWFGSHCDQRCPEGCSKCSNSDSCEECFIQETLLNGKCYSSCSKCFHGMCSSDGKCKQGCVDGWHGTKCDLPCPAECSKCNSSDSCDACLHGFELEGSKCISTCKNCKDQICSADGVCDNGCKAGWVGSKCIEKCVEHCISCADGLNCDECLSGYQLLENRCVAGCSFCLQDKCDLATGNCHFGCKEGHYGPQCIELCPKGCRTCDSMETCTSCSLGFHMVNFKCVPICENCYSCQRDVKTDVYLCNICKEGYYAKNGVCQKCSITCKNSACERTTAQCLEGCIDGWTGLLCNIPEDGTKLPVTACEGSCLTCNADTRQCSSCIAGMWGKSCEQKCPSHCSVCDQQTGQCMVVCSKYCQKSVNMVSCNNVTGACLQGCQDGWYGDQCQNMCAQNCIDKECDRTTGHCTKGCSPGWKGFTCSEANKMPAVPSVAMIAVAVVAAIVVVAIIISTFVFCRFRKKRLDEKEHSYTNVTYSSNAPSQYTNNGFMLDSVM</sequence>
<dbReference type="InterPro" id="IPR000742">
    <property type="entry name" value="EGF"/>
</dbReference>
<evidence type="ECO:0000313" key="6">
    <source>
        <dbReference type="Proteomes" id="UP000005408"/>
    </source>
</evidence>
<evidence type="ECO:0000256" key="3">
    <source>
        <dbReference type="SAM" id="SignalP"/>
    </source>
</evidence>
<feature type="transmembrane region" description="Helical" evidence="2">
    <location>
        <begin position="1701"/>
        <end position="1725"/>
    </location>
</feature>
<feature type="domain" description="EGF-like" evidence="4">
    <location>
        <begin position="1531"/>
        <end position="1562"/>
    </location>
</feature>
<feature type="domain" description="EGF-like" evidence="4">
    <location>
        <begin position="769"/>
        <end position="797"/>
    </location>
</feature>
<evidence type="ECO:0000313" key="5">
    <source>
        <dbReference type="EnsemblMetazoa" id="G2815.3:cds"/>
    </source>
</evidence>
<feature type="domain" description="EGF-like" evidence="4">
    <location>
        <begin position="576"/>
        <end position="604"/>
    </location>
</feature>
<feature type="domain" description="EGF-like" evidence="4">
    <location>
        <begin position="1574"/>
        <end position="1602"/>
    </location>
</feature>
<feature type="domain" description="EGF-like" evidence="4">
    <location>
        <begin position="799"/>
        <end position="826"/>
    </location>
</feature>
<feature type="domain" description="EGF-like" evidence="4">
    <location>
        <begin position="982"/>
        <end position="1009"/>
    </location>
</feature>
<keyword evidence="2" id="KW-1133">Transmembrane helix</keyword>
<reference evidence="5" key="1">
    <citation type="submission" date="2022-08" db="UniProtKB">
        <authorList>
            <consortium name="EnsemblMetazoa"/>
        </authorList>
    </citation>
    <scope>IDENTIFICATION</scope>
    <source>
        <strain evidence="5">05x7-T-G4-1.051#20</strain>
    </source>
</reference>
<keyword evidence="2" id="KW-0812">Transmembrane</keyword>
<feature type="domain" description="EGF-like" evidence="4">
    <location>
        <begin position="1218"/>
        <end position="1246"/>
    </location>
</feature>
<feature type="signal peptide" evidence="3">
    <location>
        <begin position="1"/>
        <end position="23"/>
    </location>
</feature>
<feature type="domain" description="EGF-like" evidence="4">
    <location>
        <begin position="1248"/>
        <end position="1277"/>
    </location>
</feature>
<feature type="domain" description="EGF-like" evidence="4">
    <location>
        <begin position="1497"/>
        <end position="1530"/>
    </location>
</feature>
<protein>
    <recommendedName>
        <fullName evidence="4">EGF-like domain-containing protein</fullName>
    </recommendedName>
</protein>
<evidence type="ECO:0000256" key="1">
    <source>
        <dbReference type="ARBA" id="ARBA00022536"/>
    </source>
</evidence>
<feature type="chain" id="PRO_5036443016" description="EGF-like domain-containing protein" evidence="3">
    <location>
        <begin position="24"/>
        <end position="1763"/>
    </location>
</feature>
<feature type="domain" description="EGF-like" evidence="4">
    <location>
        <begin position="1618"/>
        <end position="1657"/>
    </location>
</feature>
<name>A0A8W8LIF3_MAGGI</name>
<feature type="domain" description="EGF-like" evidence="4">
    <location>
        <begin position="282"/>
        <end position="309"/>
    </location>
</feature>
<feature type="domain" description="EGF-like" evidence="4">
    <location>
        <begin position="828"/>
        <end position="856"/>
    </location>
</feature>
<feature type="domain" description="EGF-like" evidence="4">
    <location>
        <begin position="1659"/>
        <end position="1690"/>
    </location>
</feature>
<feature type="domain" description="EGF-like" evidence="4">
    <location>
        <begin position="1306"/>
        <end position="1339"/>
    </location>
</feature>
<dbReference type="EnsemblMetazoa" id="G2815.3">
    <property type="protein sequence ID" value="G2815.3:cds"/>
    <property type="gene ID" value="G2815"/>
</dbReference>
<feature type="domain" description="EGF-like" evidence="4">
    <location>
        <begin position="495"/>
        <end position="529"/>
    </location>
</feature>
<feature type="domain" description="EGF-like" evidence="4">
    <location>
        <begin position="890"/>
        <end position="918"/>
    </location>
</feature>
<dbReference type="InterPro" id="IPR009030">
    <property type="entry name" value="Growth_fac_rcpt_cys_sf"/>
</dbReference>
<dbReference type="SMART" id="SM00181">
    <property type="entry name" value="EGF"/>
    <property type="match status" value="32"/>
</dbReference>
<feature type="domain" description="EGF-like" evidence="4">
    <location>
        <begin position="1187"/>
        <end position="1216"/>
    </location>
</feature>
<keyword evidence="6" id="KW-1185">Reference proteome</keyword>
<keyword evidence="1" id="KW-0245">EGF-like domain</keyword>
<dbReference type="Proteomes" id="UP000005408">
    <property type="component" value="Unassembled WGS sequence"/>
</dbReference>
<feature type="domain" description="EGF-like" evidence="4">
    <location>
        <begin position="1403"/>
        <end position="1432"/>
    </location>
</feature>
<feature type="domain" description="EGF-like" evidence="4">
    <location>
        <begin position="620"/>
        <end position="660"/>
    </location>
</feature>
<dbReference type="PANTHER" id="PTHR24043">
    <property type="entry name" value="SCAVENGER RECEPTOR CLASS F"/>
    <property type="match status" value="1"/>
</dbReference>
<feature type="domain" description="EGF-like" evidence="4">
    <location>
        <begin position="38"/>
        <end position="67"/>
    </location>
</feature>
<feature type="domain" description="EGF-like" evidence="4">
    <location>
        <begin position="220"/>
        <end position="248"/>
    </location>
</feature>